<dbReference type="STRING" id="1004.SAMN05661012_03136"/>
<dbReference type="GO" id="GO:0016747">
    <property type="term" value="F:acyltransferase activity, transferring groups other than amino-acyl groups"/>
    <property type="evidence" value="ECO:0007669"/>
    <property type="project" value="InterPro"/>
</dbReference>
<protein>
    <recommendedName>
        <fullName evidence="1">N-acetyltransferase domain-containing protein</fullName>
    </recommendedName>
</protein>
<evidence type="ECO:0000313" key="4">
    <source>
        <dbReference type="Proteomes" id="UP000183788"/>
    </source>
</evidence>
<dbReference type="EMBL" id="CP140154">
    <property type="protein sequence ID" value="WQG92431.1"/>
    <property type="molecule type" value="Genomic_DNA"/>
</dbReference>
<dbReference type="PROSITE" id="PS51186">
    <property type="entry name" value="GNAT"/>
    <property type="match status" value="1"/>
</dbReference>
<evidence type="ECO:0000313" key="3">
    <source>
        <dbReference type="EMBL" id="WQG92431.1"/>
    </source>
</evidence>
<dbReference type="AlphaFoldDB" id="A0A1K1QWF0"/>
<gene>
    <name evidence="2" type="ORF">SAMN05661012_03136</name>
    <name evidence="3" type="ORF">SR876_13025</name>
</gene>
<dbReference type="RefSeq" id="WP_218164032.1">
    <property type="nucleotide sequence ID" value="NZ_CBHWAX010000007.1"/>
</dbReference>
<evidence type="ECO:0000313" key="2">
    <source>
        <dbReference type="EMBL" id="SFW64009.1"/>
    </source>
</evidence>
<reference evidence="2 4" key="1">
    <citation type="submission" date="2016-11" db="EMBL/GenBank/DDBJ databases">
        <authorList>
            <person name="Jaros S."/>
            <person name="Januszkiewicz K."/>
            <person name="Wedrychowicz H."/>
        </authorList>
    </citation>
    <scope>NUCLEOTIDE SEQUENCE [LARGE SCALE GENOMIC DNA]</scope>
    <source>
        <strain evidence="2 4">DSM 784</strain>
    </source>
</reference>
<dbReference type="SUPFAM" id="SSF55729">
    <property type="entry name" value="Acyl-CoA N-acyltransferases (Nat)"/>
    <property type="match status" value="1"/>
</dbReference>
<dbReference type="Gene3D" id="3.40.630.30">
    <property type="match status" value="1"/>
</dbReference>
<dbReference type="InterPro" id="IPR000182">
    <property type="entry name" value="GNAT_dom"/>
</dbReference>
<evidence type="ECO:0000313" key="5">
    <source>
        <dbReference type="Proteomes" id="UP001326715"/>
    </source>
</evidence>
<dbReference type="PANTHER" id="PTHR41368">
    <property type="entry name" value="PROTEIN YGHO"/>
    <property type="match status" value="1"/>
</dbReference>
<accession>A0A1K1QWF0</accession>
<sequence length="392" mass="44315">MDTIQTPSVSATTTVVRGSAPVIEQVSTKQQMKLFIDFPHDLYSNDPLYVPELFIAQRDLLTPGKHPFHEHSELQLFLALRDKKVVGRIAAINNRNHNAFNGTNDGFFGFFECIPDLTVSNALFDAAAEWLKKQGLSTIIGPVNFSTNETCGLLIEGFDSSPVVMMTYNPPYYIELIKAAEMTVNVTLIAWQVTAEAVEDKPLRMMQMLENRLAQRNIVIRKINLKKFDEEVVKIREVYNKAWDKNFGFVPMTDNEFAYLAKDLKLIMDPDLCIVAEKEGQIIGFSLCIPDLNKVLIKVRRGRLLPTGLFKILLGKSKIKGVRVIALGVLEPFRKLGVEAVFYGRVIKEGRRKGINVAEASWILEQNDLMNSAIQAVNGVPYKRYRIYEKAI</sequence>
<dbReference type="Proteomes" id="UP001326715">
    <property type="component" value="Chromosome"/>
</dbReference>
<organism evidence="2 4">
    <name type="scientific">Chitinophaga sancti</name>
    <dbReference type="NCBI Taxonomy" id="1004"/>
    <lineage>
        <taxon>Bacteria</taxon>
        <taxon>Pseudomonadati</taxon>
        <taxon>Bacteroidota</taxon>
        <taxon>Chitinophagia</taxon>
        <taxon>Chitinophagales</taxon>
        <taxon>Chitinophagaceae</taxon>
        <taxon>Chitinophaga</taxon>
    </lineage>
</organism>
<dbReference type="InterPro" id="IPR016181">
    <property type="entry name" value="Acyl_CoA_acyltransferase"/>
</dbReference>
<proteinExistence type="predicted"/>
<evidence type="ECO:0000259" key="1">
    <source>
        <dbReference type="PROSITE" id="PS51186"/>
    </source>
</evidence>
<reference evidence="3 5" key="2">
    <citation type="submission" date="2023-11" db="EMBL/GenBank/DDBJ databases">
        <title>MicrobeMod: A computational toolkit for identifying prokaryotic methylation and restriction-modification with nanopore sequencing.</title>
        <authorList>
            <person name="Crits-Christoph A."/>
            <person name="Kang S.C."/>
            <person name="Lee H."/>
            <person name="Ostrov N."/>
        </authorList>
    </citation>
    <scope>NUCLEOTIDE SEQUENCE [LARGE SCALE GENOMIC DNA]</scope>
    <source>
        <strain evidence="3 5">ATCC 23090</strain>
    </source>
</reference>
<name>A0A1K1QWF0_9BACT</name>
<dbReference type="InterPro" id="IPR039968">
    <property type="entry name" value="BcerS-like"/>
</dbReference>
<dbReference type="Proteomes" id="UP000183788">
    <property type="component" value="Unassembled WGS sequence"/>
</dbReference>
<keyword evidence="5" id="KW-1185">Reference proteome</keyword>
<dbReference type="EMBL" id="FPIZ01000009">
    <property type="protein sequence ID" value="SFW64009.1"/>
    <property type="molecule type" value="Genomic_DNA"/>
</dbReference>
<feature type="domain" description="N-acetyltransferase" evidence="1">
    <location>
        <begin position="218"/>
        <end position="392"/>
    </location>
</feature>
<dbReference type="PANTHER" id="PTHR41368:SF1">
    <property type="entry name" value="PROTEIN YGHO"/>
    <property type="match status" value="1"/>
</dbReference>